<gene>
    <name evidence="3" type="ORF">SAMEA2297795_02086</name>
    <name evidence="2" type="ORF">SAMEA2297796_01607</name>
</gene>
<dbReference type="EMBL" id="FMPG01000010">
    <property type="protein sequence ID" value="SCT24748.1"/>
    <property type="molecule type" value="Genomic_DNA"/>
</dbReference>
<dbReference type="Proteomes" id="UP000095412">
    <property type="component" value="Unassembled WGS sequence"/>
</dbReference>
<name>A0A1D4PP83_9STAP</name>
<evidence type="ECO:0000313" key="5">
    <source>
        <dbReference type="Proteomes" id="UP000095768"/>
    </source>
</evidence>
<reference evidence="3 5" key="2">
    <citation type="submission" date="2016-09" db="EMBL/GenBank/DDBJ databases">
        <authorList>
            <consortium name="Pathogen Informatics"/>
        </authorList>
    </citation>
    <scope>NUCLEOTIDE SEQUENCE [LARGE SCALE GENOMIC DNA]</scope>
    <source>
        <strain evidence="3 5">82B</strain>
    </source>
</reference>
<reference evidence="2 4" key="1">
    <citation type="submission" date="2016-09" db="EMBL/GenBank/DDBJ databases">
        <authorList>
            <consortium name="Pathogen Informatics"/>
            <person name="Sun Q."/>
            <person name="Inoue M."/>
        </authorList>
    </citation>
    <scope>NUCLEOTIDE SEQUENCE [LARGE SCALE GENOMIC DNA]</scope>
    <source>
        <strain evidence="2 4">82C</strain>
    </source>
</reference>
<keyword evidence="4" id="KW-1185">Reference proteome</keyword>
<keyword evidence="1" id="KW-0812">Transmembrane</keyword>
<organism evidence="3 5">
    <name type="scientific">Staphylococcus caeli</name>
    <dbReference type="NCBI Taxonomy" id="2201815"/>
    <lineage>
        <taxon>Bacteria</taxon>
        <taxon>Bacillati</taxon>
        <taxon>Bacillota</taxon>
        <taxon>Bacilli</taxon>
        <taxon>Bacillales</taxon>
        <taxon>Staphylococcaceae</taxon>
        <taxon>Staphylococcus</taxon>
    </lineage>
</organism>
<dbReference type="EMBL" id="FMPI01000010">
    <property type="protein sequence ID" value="SCT02739.1"/>
    <property type="molecule type" value="Genomic_DNA"/>
</dbReference>
<keyword evidence="1" id="KW-1133">Transmembrane helix</keyword>
<dbReference type="RefSeq" id="WP_167351820.1">
    <property type="nucleotide sequence ID" value="NZ_FMPG01000010.1"/>
</dbReference>
<protein>
    <submittedName>
        <fullName evidence="3">Uncharacterized protein</fullName>
    </submittedName>
</protein>
<feature type="transmembrane region" description="Helical" evidence="1">
    <location>
        <begin position="12"/>
        <end position="41"/>
    </location>
</feature>
<keyword evidence="1" id="KW-0472">Membrane</keyword>
<evidence type="ECO:0000256" key="1">
    <source>
        <dbReference type="SAM" id="Phobius"/>
    </source>
</evidence>
<evidence type="ECO:0000313" key="2">
    <source>
        <dbReference type="EMBL" id="SCT02739.1"/>
    </source>
</evidence>
<proteinExistence type="predicted"/>
<evidence type="ECO:0000313" key="4">
    <source>
        <dbReference type="Proteomes" id="UP000095412"/>
    </source>
</evidence>
<sequence length="46" mass="5461">MKFGKYKIDDIYILMIIFGLIFSFFVPLMLFQVIIALFIGIEKIEK</sequence>
<dbReference type="Proteomes" id="UP000095768">
    <property type="component" value="Unassembled WGS sequence"/>
</dbReference>
<dbReference type="AlphaFoldDB" id="A0A1D4PP83"/>
<accession>A0A1D4PP83</accession>
<evidence type="ECO:0000313" key="3">
    <source>
        <dbReference type="EMBL" id="SCT24748.1"/>
    </source>
</evidence>